<dbReference type="EMBL" id="JBHTAP010000001">
    <property type="protein sequence ID" value="MFC7235610.1"/>
    <property type="molecule type" value="Genomic_DNA"/>
</dbReference>
<dbReference type="Pfam" id="PF25213">
    <property type="entry name" value="HVO_A0261_N"/>
    <property type="match status" value="1"/>
</dbReference>
<evidence type="ECO:0000259" key="2">
    <source>
        <dbReference type="Pfam" id="PF25213"/>
    </source>
</evidence>
<dbReference type="Gene3D" id="1.10.10.10">
    <property type="entry name" value="Winged helix-like DNA-binding domain superfamily/Winged helix DNA-binding domain"/>
    <property type="match status" value="1"/>
</dbReference>
<dbReference type="AlphaFoldDB" id="A0ABD5ZQP7"/>
<organism evidence="3 4">
    <name type="scientific">Halosegnis marinus</name>
    <dbReference type="NCBI Taxonomy" id="3034023"/>
    <lineage>
        <taxon>Archaea</taxon>
        <taxon>Methanobacteriati</taxon>
        <taxon>Methanobacteriota</taxon>
        <taxon>Stenosarchaea group</taxon>
        <taxon>Halobacteria</taxon>
        <taxon>Halobacteriales</taxon>
        <taxon>Natronomonadaceae</taxon>
        <taxon>Halosegnis</taxon>
    </lineage>
</organism>
<reference evidence="3 4" key="1">
    <citation type="journal article" date="2019" name="Int. J. Syst. Evol. Microbiol.">
        <title>The Global Catalogue of Microorganisms (GCM) 10K type strain sequencing project: providing services to taxonomists for standard genome sequencing and annotation.</title>
        <authorList>
            <consortium name="The Broad Institute Genomics Platform"/>
            <consortium name="The Broad Institute Genome Sequencing Center for Infectious Disease"/>
            <person name="Wu L."/>
            <person name="Ma J."/>
        </authorList>
    </citation>
    <scope>NUCLEOTIDE SEQUENCE [LARGE SCALE GENOMIC DNA]</scope>
    <source>
        <strain evidence="3 4">DT85</strain>
    </source>
</reference>
<dbReference type="InterPro" id="IPR013561">
    <property type="entry name" value="FilR1_middle_dom"/>
</dbReference>
<dbReference type="Pfam" id="PF08350">
    <property type="entry name" value="FilR1_middle"/>
    <property type="match status" value="1"/>
</dbReference>
<feature type="domain" description="HVO-A0261-like N-terminal" evidence="2">
    <location>
        <begin position="8"/>
        <end position="90"/>
    </location>
</feature>
<sequence length="270" mass="29639">MYTQTPLDDVEFLARSDHRLAVLRTLGDGPRTRRDLHDLTGVSQPTLGRVLGDFEDRNWAERRGREYALTALGDIVREEFEGLLDTVGTVRALGDVIPHLPTGEMDFDVREFADARVTKPEPGDAFAPTDRLGELVYGADRVRTLTDTLPPGTVADHENRAAAFAESDRYAEGINAGDVLDRALSDPDTRAFLRPALETGRIRLFAYDGEIPLVLAVADGTALLAPTDERGLPVALIETENEAVRSWVVGVLDDYRDRSTEVTLDDVPAA</sequence>
<keyword evidence="4" id="KW-1185">Reference proteome</keyword>
<accession>A0ABD5ZQP7</accession>
<dbReference type="GeneID" id="79267307"/>
<dbReference type="Proteomes" id="UP001596398">
    <property type="component" value="Unassembled WGS sequence"/>
</dbReference>
<dbReference type="RefSeq" id="WP_276233747.1">
    <property type="nucleotide sequence ID" value="NZ_CP119802.1"/>
</dbReference>
<name>A0ABD5ZQP7_9EURY</name>
<comment type="caution">
    <text evidence="3">The sequence shown here is derived from an EMBL/GenBank/DDBJ whole genome shotgun (WGS) entry which is preliminary data.</text>
</comment>
<evidence type="ECO:0000313" key="4">
    <source>
        <dbReference type="Proteomes" id="UP001596398"/>
    </source>
</evidence>
<dbReference type="SUPFAM" id="SSF46785">
    <property type="entry name" value="Winged helix' DNA-binding domain"/>
    <property type="match status" value="1"/>
</dbReference>
<feature type="domain" description="Methanogenesis regulatory protein FilR1 middle" evidence="1">
    <location>
        <begin position="126"/>
        <end position="258"/>
    </location>
</feature>
<evidence type="ECO:0000259" key="1">
    <source>
        <dbReference type="Pfam" id="PF08350"/>
    </source>
</evidence>
<proteinExistence type="predicted"/>
<protein>
    <submittedName>
        <fullName evidence="3">Helix-turn-helix transcriptional regulator</fullName>
    </submittedName>
</protein>
<dbReference type="InterPro" id="IPR036388">
    <property type="entry name" value="WH-like_DNA-bd_sf"/>
</dbReference>
<dbReference type="InterPro" id="IPR057527">
    <property type="entry name" value="HVO_A0261-like_N"/>
</dbReference>
<dbReference type="InterPro" id="IPR036390">
    <property type="entry name" value="WH_DNA-bd_sf"/>
</dbReference>
<gene>
    <name evidence="3" type="ORF">ACFQJ4_09825</name>
</gene>
<evidence type="ECO:0000313" key="3">
    <source>
        <dbReference type="EMBL" id="MFC7235610.1"/>
    </source>
</evidence>